<keyword evidence="3" id="KW-1185">Reference proteome</keyword>
<dbReference type="KEGG" id="pry:Prubr_01620"/>
<evidence type="ECO:0000313" key="3">
    <source>
        <dbReference type="Proteomes" id="UP000680866"/>
    </source>
</evidence>
<accession>A0A810MPZ2</accession>
<organism evidence="2 3">
    <name type="scientific">Polymorphospora rubra</name>
    <dbReference type="NCBI Taxonomy" id="338584"/>
    <lineage>
        <taxon>Bacteria</taxon>
        <taxon>Bacillati</taxon>
        <taxon>Actinomycetota</taxon>
        <taxon>Actinomycetes</taxon>
        <taxon>Micromonosporales</taxon>
        <taxon>Micromonosporaceae</taxon>
        <taxon>Polymorphospora</taxon>
    </lineage>
</organism>
<evidence type="ECO:0000313" key="2">
    <source>
        <dbReference type="EMBL" id="BCJ63141.1"/>
    </source>
</evidence>
<proteinExistence type="predicted"/>
<dbReference type="Proteomes" id="UP000680866">
    <property type="component" value="Chromosome"/>
</dbReference>
<dbReference type="AlphaFoldDB" id="A0A810MPZ2"/>
<name>A0A810MPZ2_9ACTN</name>
<evidence type="ECO:0000256" key="1">
    <source>
        <dbReference type="SAM" id="MobiDB-lite"/>
    </source>
</evidence>
<reference evidence="2" key="1">
    <citation type="submission" date="2020-08" db="EMBL/GenBank/DDBJ databases">
        <title>Whole genome shotgun sequence of Polymorphospora rubra NBRC 101157.</title>
        <authorList>
            <person name="Komaki H."/>
            <person name="Tamura T."/>
        </authorList>
    </citation>
    <scope>NUCLEOTIDE SEQUENCE</scope>
    <source>
        <strain evidence="2">NBRC 101157</strain>
    </source>
</reference>
<feature type="compositionally biased region" description="Basic residues" evidence="1">
    <location>
        <begin position="49"/>
        <end position="62"/>
    </location>
</feature>
<feature type="region of interest" description="Disordered" evidence="1">
    <location>
        <begin position="48"/>
        <end position="71"/>
    </location>
</feature>
<sequence>MDMPRIDRPIDRLTAAIDALADRMDPAIPADEAARLRAEAHGAVDILERHHRRKQRTVRHAHAHDDDQGDH</sequence>
<dbReference type="EMBL" id="AP023359">
    <property type="protein sequence ID" value="BCJ63141.1"/>
    <property type="molecule type" value="Genomic_DNA"/>
</dbReference>
<gene>
    <name evidence="2" type="ORF">Prubr_01620</name>
</gene>
<protein>
    <submittedName>
        <fullName evidence="2">Uncharacterized protein</fullName>
    </submittedName>
</protein>